<evidence type="ECO:0000313" key="16">
    <source>
        <dbReference type="EMBL" id="MFD2261560.1"/>
    </source>
</evidence>
<keyword evidence="8 11" id="KW-0472">Membrane</keyword>
<keyword evidence="3 11" id="KW-0813">Transport</keyword>
<evidence type="ECO:0000256" key="9">
    <source>
        <dbReference type="ARBA" id="ARBA00023170"/>
    </source>
</evidence>
<gene>
    <name evidence="16" type="ORF">ACFSM5_01590</name>
</gene>
<dbReference type="InterPro" id="IPR011276">
    <property type="entry name" value="TonB_haem/Hb_rcpt"/>
</dbReference>
<evidence type="ECO:0000256" key="3">
    <source>
        <dbReference type="ARBA" id="ARBA00022448"/>
    </source>
</evidence>
<dbReference type="Pfam" id="PF07715">
    <property type="entry name" value="Plug"/>
    <property type="match status" value="1"/>
</dbReference>
<evidence type="ECO:0000256" key="7">
    <source>
        <dbReference type="ARBA" id="ARBA00023077"/>
    </source>
</evidence>
<accession>A0ABW5DLF2</accession>
<dbReference type="InterPro" id="IPR012910">
    <property type="entry name" value="Plug_dom"/>
</dbReference>
<evidence type="ECO:0000256" key="2">
    <source>
        <dbReference type="ARBA" id="ARBA00009810"/>
    </source>
</evidence>
<keyword evidence="9 16" id="KW-0675">Receptor</keyword>
<dbReference type="InterPro" id="IPR039426">
    <property type="entry name" value="TonB-dep_rcpt-like"/>
</dbReference>
<evidence type="ECO:0000256" key="6">
    <source>
        <dbReference type="ARBA" id="ARBA00022729"/>
    </source>
</evidence>
<evidence type="ECO:0000256" key="5">
    <source>
        <dbReference type="ARBA" id="ARBA00022692"/>
    </source>
</evidence>
<comment type="similarity">
    <text evidence="2 11 12">Belongs to the TonB-dependent receptor family.</text>
</comment>
<proteinExistence type="inferred from homology"/>
<dbReference type="SUPFAM" id="SSF56935">
    <property type="entry name" value="Porins"/>
    <property type="match status" value="1"/>
</dbReference>
<evidence type="ECO:0000256" key="13">
    <source>
        <dbReference type="SAM" id="SignalP"/>
    </source>
</evidence>
<evidence type="ECO:0000313" key="17">
    <source>
        <dbReference type="Proteomes" id="UP001597295"/>
    </source>
</evidence>
<keyword evidence="4 11" id="KW-1134">Transmembrane beta strand</keyword>
<dbReference type="Gene3D" id="2.40.170.20">
    <property type="entry name" value="TonB-dependent receptor, beta-barrel domain"/>
    <property type="match status" value="1"/>
</dbReference>
<name>A0ABW5DLF2_9PROT</name>
<dbReference type="InterPro" id="IPR036942">
    <property type="entry name" value="Beta-barrel_TonB_sf"/>
</dbReference>
<evidence type="ECO:0000256" key="4">
    <source>
        <dbReference type="ARBA" id="ARBA00022452"/>
    </source>
</evidence>
<evidence type="ECO:0000256" key="12">
    <source>
        <dbReference type="RuleBase" id="RU003357"/>
    </source>
</evidence>
<dbReference type="NCBIfam" id="TIGR01786">
    <property type="entry name" value="TonB-hemlactrns"/>
    <property type="match status" value="1"/>
</dbReference>
<dbReference type="EMBL" id="JBHUIP010000001">
    <property type="protein sequence ID" value="MFD2261560.1"/>
    <property type="molecule type" value="Genomic_DNA"/>
</dbReference>
<evidence type="ECO:0000256" key="11">
    <source>
        <dbReference type="PROSITE-ProRule" id="PRU01360"/>
    </source>
</evidence>
<feature type="domain" description="TonB-dependent receptor plug" evidence="15">
    <location>
        <begin position="52"/>
        <end position="161"/>
    </location>
</feature>
<feature type="signal peptide" evidence="13">
    <location>
        <begin position="1"/>
        <end position="25"/>
    </location>
</feature>
<dbReference type="CDD" id="cd01347">
    <property type="entry name" value="ligand_gated_channel"/>
    <property type="match status" value="1"/>
</dbReference>
<comment type="subcellular location">
    <subcellularLocation>
        <location evidence="1 11">Cell outer membrane</location>
        <topology evidence="1 11">Multi-pass membrane protein</topology>
    </subcellularLocation>
</comment>
<keyword evidence="7 12" id="KW-0798">TonB box</keyword>
<dbReference type="PANTHER" id="PTHR30069:SF29">
    <property type="entry name" value="HEMOGLOBIN AND HEMOGLOBIN-HAPTOGLOBIN-BINDING PROTEIN 1-RELATED"/>
    <property type="match status" value="1"/>
</dbReference>
<dbReference type="RefSeq" id="WP_379874466.1">
    <property type="nucleotide sequence ID" value="NZ_JBHUIP010000001.1"/>
</dbReference>
<evidence type="ECO:0000259" key="14">
    <source>
        <dbReference type="Pfam" id="PF00593"/>
    </source>
</evidence>
<feature type="domain" description="TonB-dependent receptor-like beta-barrel" evidence="14">
    <location>
        <begin position="261"/>
        <end position="707"/>
    </location>
</feature>
<organism evidence="16 17">
    <name type="scientific">Lacibacterium aquatile</name>
    <dbReference type="NCBI Taxonomy" id="1168082"/>
    <lineage>
        <taxon>Bacteria</taxon>
        <taxon>Pseudomonadati</taxon>
        <taxon>Pseudomonadota</taxon>
        <taxon>Alphaproteobacteria</taxon>
        <taxon>Rhodospirillales</taxon>
        <taxon>Rhodospirillaceae</taxon>
    </lineage>
</organism>
<reference evidence="17" key="1">
    <citation type="journal article" date="2019" name="Int. J. Syst. Evol. Microbiol.">
        <title>The Global Catalogue of Microorganisms (GCM) 10K type strain sequencing project: providing services to taxonomists for standard genome sequencing and annotation.</title>
        <authorList>
            <consortium name="The Broad Institute Genomics Platform"/>
            <consortium name="The Broad Institute Genome Sequencing Center for Infectious Disease"/>
            <person name="Wu L."/>
            <person name="Ma J."/>
        </authorList>
    </citation>
    <scope>NUCLEOTIDE SEQUENCE [LARGE SCALE GENOMIC DNA]</scope>
    <source>
        <strain evidence="17">CGMCC 1.19062</strain>
    </source>
</reference>
<evidence type="ECO:0000256" key="1">
    <source>
        <dbReference type="ARBA" id="ARBA00004571"/>
    </source>
</evidence>
<keyword evidence="5 11" id="KW-0812">Transmembrane</keyword>
<dbReference type="InterPro" id="IPR037066">
    <property type="entry name" value="Plug_dom_sf"/>
</dbReference>
<dbReference type="Gene3D" id="2.170.130.10">
    <property type="entry name" value="TonB-dependent receptor, plug domain"/>
    <property type="match status" value="1"/>
</dbReference>
<dbReference type="PANTHER" id="PTHR30069">
    <property type="entry name" value="TONB-DEPENDENT OUTER MEMBRANE RECEPTOR"/>
    <property type="match status" value="1"/>
</dbReference>
<comment type="caution">
    <text evidence="16">The sequence shown here is derived from an EMBL/GenBank/DDBJ whole genome shotgun (WGS) entry which is preliminary data.</text>
</comment>
<evidence type="ECO:0000256" key="8">
    <source>
        <dbReference type="ARBA" id="ARBA00023136"/>
    </source>
</evidence>
<evidence type="ECO:0000259" key="15">
    <source>
        <dbReference type="Pfam" id="PF07715"/>
    </source>
</evidence>
<dbReference type="PROSITE" id="PS52016">
    <property type="entry name" value="TONB_DEPENDENT_REC_3"/>
    <property type="match status" value="1"/>
</dbReference>
<keyword evidence="6 13" id="KW-0732">Signal</keyword>
<dbReference type="NCBIfam" id="TIGR01785">
    <property type="entry name" value="TonB-hemin"/>
    <property type="match status" value="1"/>
</dbReference>
<sequence length="746" mass="80871">MSTVSLRGLLLSTASVALIAGGATAQQPAASVPTQLDAITVTADREAKPVGETTGVVDIIDGDEIEKRGVQRLQDLPRYEPGVTVTNSTLRSGAGGFAIRGITNNRILMQVDGTRLPETPASASPSAGYSRDVVDLDSLKQVEILRGPASALYGSDALGGVVSYVTKDPEDYLTDPNKNIFASLKTAYSSMDSSFSETGTFAARSGNFSGLALYTRRDGEELNTPGKDYNGVGAANNGRGLATRNPQDYGGNNFLGKGVWDNGTDRIALTGEYFTRNTDTDLRSDITAPTPALTMLDSQSEDKAKRYRLSLGHTHTGELLFLDKLDWKVYYTNFERTEHRTQLRDQGADNFLRTAHNSSEQNIIGGEIFGQTKFDAFNQVLTYGVNADFTKTERLRDATSLNLTTGVVSNVVAGEAYPNRTFPNTETLKVGSFFQYEGKFGPVTVVPGVRADYYNMNPKIDAEFQASNPPSNPKTVSELAVSPKLGATVDLTDQFSLFGQYAHGFRAPPYDDAALSFTNPTMGYMVIPNNDLKPETSDGVEVGFRGKFNNGSSFQVSSFYNRYKNFISQEFVGIDAGSGLQTFQSQNLSKVVIYGAEAKGDWRFLPSWALQGGAAWAMGFDKETDTRLDSVAPVTLTSALSYNSADELWGAQIAATHVRGMKHADGVANFFGGTDPGFQAKSYTTVDLAAYYNPFEFLTLTAAVNNLFDEKYYNYINVNGLADSSTVKDRFLEAGRSVTVSATVKW</sequence>
<dbReference type="Proteomes" id="UP001597295">
    <property type="component" value="Unassembled WGS sequence"/>
</dbReference>
<keyword evidence="17" id="KW-1185">Reference proteome</keyword>
<dbReference type="InterPro" id="IPR000531">
    <property type="entry name" value="Beta-barrel_TonB"/>
</dbReference>
<keyword evidence="10 11" id="KW-0998">Cell outer membrane</keyword>
<dbReference type="InterPro" id="IPR010949">
    <property type="entry name" value="TonB_Hb/transfer/lactofer_rcpt"/>
</dbReference>
<evidence type="ECO:0000256" key="10">
    <source>
        <dbReference type="ARBA" id="ARBA00023237"/>
    </source>
</evidence>
<dbReference type="Pfam" id="PF00593">
    <property type="entry name" value="TonB_dep_Rec_b-barrel"/>
    <property type="match status" value="1"/>
</dbReference>
<protein>
    <submittedName>
        <fullName evidence="16">TonB-dependent hemoglobin/transferrin/lactoferrin family receptor</fullName>
    </submittedName>
</protein>
<feature type="chain" id="PRO_5045812047" evidence="13">
    <location>
        <begin position="26"/>
        <end position="746"/>
    </location>
</feature>